<name>A0A329M8C6_9BACL</name>
<dbReference type="OrthoDB" id="2664405at2"/>
<feature type="transmembrane region" description="Helical" evidence="2">
    <location>
        <begin position="171"/>
        <end position="194"/>
    </location>
</feature>
<accession>A0A329M8C6</accession>
<protein>
    <submittedName>
        <fullName evidence="3">Uncharacterized protein</fullName>
    </submittedName>
</protein>
<feature type="transmembrane region" description="Helical" evidence="2">
    <location>
        <begin position="131"/>
        <end position="150"/>
    </location>
</feature>
<dbReference type="RefSeq" id="WP_113034489.1">
    <property type="nucleotide sequence ID" value="NZ_QMFB01000021.1"/>
</dbReference>
<evidence type="ECO:0000313" key="3">
    <source>
        <dbReference type="EMBL" id="RAV16409.1"/>
    </source>
</evidence>
<evidence type="ECO:0000256" key="2">
    <source>
        <dbReference type="SAM" id="Phobius"/>
    </source>
</evidence>
<keyword evidence="2" id="KW-0812">Transmembrane</keyword>
<keyword evidence="4" id="KW-1185">Reference proteome</keyword>
<reference evidence="3 4" key="1">
    <citation type="journal article" date="2009" name="Int. J. Syst. Evol. Microbiol.">
        <title>Paenibacillus contaminans sp. nov., isolated from a contaminated laboratory plate.</title>
        <authorList>
            <person name="Chou J.H."/>
            <person name="Lee J.H."/>
            <person name="Lin M.C."/>
            <person name="Chang P.S."/>
            <person name="Arun A.B."/>
            <person name="Young C.C."/>
            <person name="Chen W.M."/>
        </authorList>
    </citation>
    <scope>NUCLEOTIDE SEQUENCE [LARGE SCALE GENOMIC DNA]</scope>
    <source>
        <strain evidence="3 4">CKOBP-6</strain>
    </source>
</reference>
<feature type="transmembrane region" description="Helical" evidence="2">
    <location>
        <begin position="200"/>
        <end position="220"/>
    </location>
</feature>
<proteinExistence type="predicted"/>
<keyword evidence="2" id="KW-1133">Transmembrane helix</keyword>
<dbReference type="Proteomes" id="UP000250369">
    <property type="component" value="Unassembled WGS sequence"/>
</dbReference>
<evidence type="ECO:0000313" key="4">
    <source>
        <dbReference type="Proteomes" id="UP000250369"/>
    </source>
</evidence>
<feature type="region of interest" description="Disordered" evidence="1">
    <location>
        <begin position="1"/>
        <end position="35"/>
    </location>
</feature>
<evidence type="ECO:0000256" key="1">
    <source>
        <dbReference type="SAM" id="MobiDB-lite"/>
    </source>
</evidence>
<feature type="transmembrane region" description="Helical" evidence="2">
    <location>
        <begin position="102"/>
        <end position="125"/>
    </location>
</feature>
<feature type="transmembrane region" description="Helical" evidence="2">
    <location>
        <begin position="264"/>
        <end position="282"/>
    </location>
</feature>
<comment type="caution">
    <text evidence="3">The sequence shown here is derived from an EMBL/GenBank/DDBJ whole genome shotgun (WGS) entry which is preliminary data.</text>
</comment>
<organism evidence="3 4">
    <name type="scientific">Paenibacillus contaminans</name>
    <dbReference type="NCBI Taxonomy" id="450362"/>
    <lineage>
        <taxon>Bacteria</taxon>
        <taxon>Bacillati</taxon>
        <taxon>Bacillota</taxon>
        <taxon>Bacilli</taxon>
        <taxon>Bacillales</taxon>
        <taxon>Paenibacillaceae</taxon>
        <taxon>Paenibacillus</taxon>
    </lineage>
</organism>
<feature type="compositionally biased region" description="Polar residues" evidence="1">
    <location>
        <begin position="1"/>
        <end position="10"/>
    </location>
</feature>
<gene>
    <name evidence="3" type="ORF">DQG23_28765</name>
</gene>
<feature type="transmembrane region" description="Helical" evidence="2">
    <location>
        <begin position="227"/>
        <end position="244"/>
    </location>
</feature>
<sequence>MNGKNGNPTRSSKERELWEELNDGSEERRESLTPEQMNRLVEGLSRFTVEPPKADDTKRLAAALSARWEEGRQAAAGRKRRKLSEMGLLVHLLSWLRPQIRLFAWPFWVVSAAIVVIGGLLGALFGEINAAQPLVFVAPLLAALSVCYVFRSFGTPMFELELSMPVSPIQLVFGRLTLIVAYDVVLTTLVSLLAKHPADVGAFIASWLIPLGVSSLAALVVMLYYGILSGLLMSVFVWAVQLILNERLGMLYIFSGEAYPDWLASKLIGFGLIVVLCLLAWHKSAKLRVPERVTG</sequence>
<keyword evidence="2" id="KW-0472">Membrane</keyword>
<dbReference type="AlphaFoldDB" id="A0A329M8C6"/>
<dbReference type="EMBL" id="QMFB01000021">
    <property type="protein sequence ID" value="RAV16409.1"/>
    <property type="molecule type" value="Genomic_DNA"/>
</dbReference>